<protein>
    <submittedName>
        <fullName evidence="1">Uncharacterized protein</fullName>
    </submittedName>
</protein>
<dbReference type="AlphaFoldDB" id="F8PDW6"/>
<dbReference type="EMBL" id="GL945447">
    <property type="protein sequence ID" value="EGO18563.1"/>
    <property type="molecule type" value="Genomic_DNA"/>
</dbReference>
<dbReference type="RefSeq" id="XP_007324590.1">
    <property type="nucleotide sequence ID" value="XM_007324528.1"/>
</dbReference>
<accession>F8PDW6</accession>
<dbReference type="Proteomes" id="UP000008064">
    <property type="component" value="Unassembled WGS sequence"/>
</dbReference>
<evidence type="ECO:0000313" key="1">
    <source>
        <dbReference type="EMBL" id="EGO18563.1"/>
    </source>
</evidence>
<organism>
    <name type="scientific">Serpula lacrymans var. lacrymans (strain S7.9)</name>
    <name type="common">Dry rot fungus</name>
    <dbReference type="NCBI Taxonomy" id="578457"/>
    <lineage>
        <taxon>Eukaryota</taxon>
        <taxon>Fungi</taxon>
        <taxon>Dikarya</taxon>
        <taxon>Basidiomycota</taxon>
        <taxon>Agaricomycotina</taxon>
        <taxon>Agaricomycetes</taxon>
        <taxon>Agaricomycetidae</taxon>
        <taxon>Boletales</taxon>
        <taxon>Coniophorineae</taxon>
        <taxon>Serpulaceae</taxon>
        <taxon>Serpula</taxon>
    </lineage>
</organism>
<dbReference type="HOGENOM" id="CLU_2777506_0_0_1"/>
<sequence>MYNILLHIEVVLVVRINHMSGFESDVDLFGEGERVGGSGGKLVSSAALCSSSPSISIIISSSSLLSAAK</sequence>
<dbReference type="GeneID" id="18821567"/>
<name>F8PDW6_SERL9</name>
<gene>
    <name evidence="1" type="ORF">SERLADRAFT_480664</name>
</gene>
<reference evidence="1" key="1">
    <citation type="submission" date="2011-04" db="EMBL/GenBank/DDBJ databases">
        <title>Evolution of plant cell wall degrading machinery underlies the functional diversity of forest fungi.</title>
        <authorList>
            <consortium name="US DOE Joint Genome Institute (JGI-PGF)"/>
            <person name="Eastwood D.C."/>
            <person name="Floudas D."/>
            <person name="Binder M."/>
            <person name="Majcherczyk A."/>
            <person name="Schneider P."/>
            <person name="Aerts A."/>
            <person name="Asiegbu F.O."/>
            <person name="Baker S.E."/>
            <person name="Barry K."/>
            <person name="Bendiksby M."/>
            <person name="Blumentritt M."/>
            <person name="Coutinho P.M."/>
            <person name="Cullen D."/>
            <person name="Cullen D."/>
            <person name="Gathman A."/>
            <person name="Goodell B."/>
            <person name="Henrissat B."/>
            <person name="Ihrmark K."/>
            <person name="Kauserud H."/>
            <person name="Kohler A."/>
            <person name="LaButti K."/>
            <person name="Lapidus A."/>
            <person name="Lavin J.L."/>
            <person name="Lee Y.-H."/>
            <person name="Lindquist E."/>
            <person name="Lilly W."/>
            <person name="Lucas S."/>
            <person name="Morin E."/>
            <person name="Murat C."/>
            <person name="Oguiza J.A."/>
            <person name="Park J."/>
            <person name="Pisabarro A.G."/>
            <person name="Riley R."/>
            <person name="Rosling A."/>
            <person name="Salamov A."/>
            <person name="Schmidt O."/>
            <person name="Schmutz J."/>
            <person name="Skrede I."/>
            <person name="Stenlid J."/>
            <person name="Wiebenga A."/>
            <person name="Xie X."/>
            <person name="Kues U."/>
            <person name="Hibbett D.S."/>
            <person name="Hoffmeister D."/>
            <person name="Hogberg N."/>
            <person name="Martin F."/>
            <person name="Grigoriev I.V."/>
            <person name="Watkinson S.C."/>
        </authorList>
    </citation>
    <scope>NUCLEOTIDE SEQUENCE</scope>
    <source>
        <strain evidence="1">S7.9</strain>
    </source>
</reference>
<dbReference type="KEGG" id="sla:SERLADRAFT_480664"/>
<proteinExistence type="predicted"/>